<dbReference type="Gene3D" id="1.10.30.50">
    <property type="match status" value="1"/>
</dbReference>
<name>A0AAN7HYD5_9FUNG</name>
<protein>
    <submittedName>
        <fullName evidence="2">High-affinity iron permease</fullName>
    </submittedName>
</protein>
<dbReference type="CDD" id="cd00085">
    <property type="entry name" value="HNHc"/>
    <property type="match status" value="1"/>
</dbReference>
<proteinExistence type="predicted"/>
<dbReference type="InterPro" id="IPR003615">
    <property type="entry name" value="HNH_nuc"/>
</dbReference>
<evidence type="ECO:0000313" key="3">
    <source>
        <dbReference type="Proteomes" id="UP001304243"/>
    </source>
</evidence>
<dbReference type="InterPro" id="IPR002711">
    <property type="entry name" value="HNH"/>
</dbReference>
<dbReference type="GO" id="GO:0004519">
    <property type="term" value="F:endonuclease activity"/>
    <property type="evidence" value="ECO:0007669"/>
    <property type="project" value="InterPro"/>
</dbReference>
<dbReference type="GeneID" id="89946945"/>
<organism evidence="2 3">
    <name type="scientific">Mucor velutinosus</name>
    <dbReference type="NCBI Taxonomy" id="708070"/>
    <lineage>
        <taxon>Eukaryota</taxon>
        <taxon>Fungi</taxon>
        <taxon>Fungi incertae sedis</taxon>
        <taxon>Mucoromycota</taxon>
        <taxon>Mucoromycotina</taxon>
        <taxon>Mucoromycetes</taxon>
        <taxon>Mucorales</taxon>
        <taxon>Mucorineae</taxon>
        <taxon>Mucoraceae</taxon>
        <taxon>Mucor</taxon>
    </lineage>
</organism>
<dbReference type="GO" id="GO:0003676">
    <property type="term" value="F:nucleic acid binding"/>
    <property type="evidence" value="ECO:0007669"/>
    <property type="project" value="InterPro"/>
</dbReference>
<comment type="caution">
    <text evidence="2">The sequence shown here is derived from an EMBL/GenBank/DDBJ whole genome shotgun (WGS) entry which is preliminary data.</text>
</comment>
<dbReference type="Proteomes" id="UP001304243">
    <property type="component" value="Unassembled WGS sequence"/>
</dbReference>
<evidence type="ECO:0000259" key="1">
    <source>
        <dbReference type="Pfam" id="PF01844"/>
    </source>
</evidence>
<sequence length="135" mass="15553">MTDLEIKGGIRNDQHLDLSTLLNARASSFLHHTKKRYRKLFPDAKPVNEKFIFPTQSQLKGLMEASKGICSWSGLQGQWRPEKSSHLFLLTIDHVVPVSKHGSPTIDNLQVVISMYNSVKSDEFESEFQRWLYYS</sequence>
<keyword evidence="3" id="KW-1185">Reference proteome</keyword>
<dbReference type="EMBL" id="JASEJX010000021">
    <property type="protein sequence ID" value="KAK4512541.1"/>
    <property type="molecule type" value="Genomic_DNA"/>
</dbReference>
<evidence type="ECO:0000313" key="2">
    <source>
        <dbReference type="EMBL" id="KAK4512541.1"/>
    </source>
</evidence>
<accession>A0AAN7HYD5</accession>
<dbReference type="GO" id="GO:0008270">
    <property type="term" value="F:zinc ion binding"/>
    <property type="evidence" value="ECO:0007669"/>
    <property type="project" value="InterPro"/>
</dbReference>
<feature type="domain" description="HNH" evidence="1">
    <location>
        <begin position="89"/>
        <end position="111"/>
    </location>
</feature>
<dbReference type="Pfam" id="PF01844">
    <property type="entry name" value="HNH"/>
    <property type="match status" value="1"/>
</dbReference>
<dbReference type="RefSeq" id="XP_064679207.1">
    <property type="nucleotide sequence ID" value="XM_064822607.1"/>
</dbReference>
<gene>
    <name evidence="2" type="primary">FTR1_1</name>
    <name evidence="2" type="ORF">ATC70_003243</name>
</gene>
<dbReference type="AlphaFoldDB" id="A0AAN7HYD5"/>
<reference evidence="2 3" key="1">
    <citation type="submission" date="2022-11" db="EMBL/GenBank/DDBJ databases">
        <title>Mucor velutinosus strain NIH1002 WGS.</title>
        <authorList>
            <person name="Subramanian P."/>
            <person name="Mullikin J.C."/>
            <person name="Segre J.A."/>
            <person name="Zelazny A.M."/>
        </authorList>
    </citation>
    <scope>NUCLEOTIDE SEQUENCE [LARGE SCALE GENOMIC DNA]</scope>
    <source>
        <strain evidence="2 3">NIH1002</strain>
    </source>
</reference>